<dbReference type="RefSeq" id="WP_120750713.1">
    <property type="nucleotide sequence ID" value="NZ_RBAH01000027.1"/>
</dbReference>
<gene>
    <name evidence="1" type="ORF">D7M11_28725</name>
</gene>
<comment type="caution">
    <text evidence="1">The sequence shown here is derived from an EMBL/GenBank/DDBJ whole genome shotgun (WGS) entry which is preliminary data.</text>
</comment>
<proteinExistence type="predicted"/>
<evidence type="ECO:0000313" key="2">
    <source>
        <dbReference type="Proteomes" id="UP000282311"/>
    </source>
</evidence>
<name>A0A3B0BIM7_9BACL</name>
<dbReference type="Proteomes" id="UP000282311">
    <property type="component" value="Unassembled WGS sequence"/>
</dbReference>
<reference evidence="1 2" key="1">
    <citation type="journal article" date="2007" name="Int. J. Syst. Evol. Microbiol.">
        <title>Paenibacillus ginsengarvi sp. nov., isolated from soil from ginseng cultivation.</title>
        <authorList>
            <person name="Yoon M.H."/>
            <person name="Ten L.N."/>
            <person name="Im W.T."/>
        </authorList>
    </citation>
    <scope>NUCLEOTIDE SEQUENCE [LARGE SCALE GENOMIC DNA]</scope>
    <source>
        <strain evidence="1 2">KCTC 13059</strain>
    </source>
</reference>
<evidence type="ECO:0000313" key="1">
    <source>
        <dbReference type="EMBL" id="RKN72464.1"/>
    </source>
</evidence>
<dbReference type="OrthoDB" id="2483152at2"/>
<keyword evidence="2" id="KW-1185">Reference proteome</keyword>
<sequence length="748" mass="82035">MENWSQKQCTNGKPDSALKDCEHGGGEYRSNAGNVAFVPSVDALLRLSVSGLASGTTVRVGGYREDGDGGGKWVRYAEDSRRADNGGTVHNPHGVEPCSGRWETVHEGTADFRWFGIFDATVDADDALEAMVADRSISRIEVHTDLNFARRHIFDRSHIEIDFNGHTVTTCGIELNSPDNPFGAVLFFRGLPCEERQTIVLTENIAELTDLYEVADSAGFAAGEWWLARVSPLSGGAAQRELDYMLKVTEIVDPTHVRFNYKLGWSIGQGREISYQKVNPVVRSCVRDMKFVGVPVPPTSSAAVRPFETWDCIGSHPVAYEFAVECDVSDIRAEGVFWPVIMRRYCSHYVTERCELINPVQRDWGGTGYLTQQIHVLYGHVRDCNTSNARHLNDFTNAGYCMVENCHNDGDDYGPFVTHGQFEHDLLYIGNSGLLSFANSGSTWGDSAKRITVQRHVASRIVAHKKLTDLTLEDCHAYYKEGMEDSGTIWANLDGLVMKGCTADRMVTLSRSSELSKRNNVIDSCGFAMAAGGELARPIREGTEAIGYRPVNGSLHISNSRFDHVEDVLLGSIDRLTLDNTWFTGLSGTAGVLRIGCKQLFVHGGGFKDCGFELTGRWDLAASGGEEANAREGQTVVVDSGTSFNGSNGRKAFMQQAEPGNHVIWNIGNITSVAADAEMAHIRIQAGTNEYRAVGASFTGGRLVLEEAGFGEGSYMLHTSCVERHVDRTVLPAQCDSVRHMEGNLILT</sequence>
<dbReference type="AlphaFoldDB" id="A0A3B0BIM7"/>
<protein>
    <submittedName>
        <fullName evidence="1">Peptidase C14</fullName>
    </submittedName>
</protein>
<accession>A0A3B0BIM7</accession>
<dbReference type="EMBL" id="RBAH01000027">
    <property type="protein sequence ID" value="RKN72464.1"/>
    <property type="molecule type" value="Genomic_DNA"/>
</dbReference>
<organism evidence="1 2">
    <name type="scientific">Paenibacillus ginsengarvi</name>
    <dbReference type="NCBI Taxonomy" id="400777"/>
    <lineage>
        <taxon>Bacteria</taxon>
        <taxon>Bacillati</taxon>
        <taxon>Bacillota</taxon>
        <taxon>Bacilli</taxon>
        <taxon>Bacillales</taxon>
        <taxon>Paenibacillaceae</taxon>
        <taxon>Paenibacillus</taxon>
    </lineage>
</organism>